<name>A0A9D3VKB3_9ROSI</name>
<evidence type="ECO:0000313" key="1">
    <source>
        <dbReference type="EMBL" id="KAH1083689.1"/>
    </source>
</evidence>
<comment type="caution">
    <text evidence="1">The sequence shown here is derived from an EMBL/GenBank/DDBJ whole genome shotgun (WGS) entry which is preliminary data.</text>
</comment>
<accession>A0A9D3VKB3</accession>
<dbReference type="AlphaFoldDB" id="A0A9D3VKB3"/>
<keyword evidence="2" id="KW-1185">Reference proteome</keyword>
<dbReference type="OrthoDB" id="1423537at2759"/>
<proteinExistence type="predicted"/>
<gene>
    <name evidence="1" type="ORF">J1N35_023450</name>
</gene>
<organism evidence="1 2">
    <name type="scientific">Gossypium stocksii</name>
    <dbReference type="NCBI Taxonomy" id="47602"/>
    <lineage>
        <taxon>Eukaryota</taxon>
        <taxon>Viridiplantae</taxon>
        <taxon>Streptophyta</taxon>
        <taxon>Embryophyta</taxon>
        <taxon>Tracheophyta</taxon>
        <taxon>Spermatophyta</taxon>
        <taxon>Magnoliopsida</taxon>
        <taxon>eudicotyledons</taxon>
        <taxon>Gunneridae</taxon>
        <taxon>Pentapetalae</taxon>
        <taxon>rosids</taxon>
        <taxon>malvids</taxon>
        <taxon>Malvales</taxon>
        <taxon>Malvaceae</taxon>
        <taxon>Malvoideae</taxon>
        <taxon>Gossypium</taxon>
    </lineage>
</organism>
<protein>
    <submittedName>
        <fullName evidence="1">Uncharacterized protein</fullName>
    </submittedName>
</protein>
<sequence>MEAGHVFVEDVRDAMVANRRMENEFPVLPDLSTWKVPPMTFELVPDKGLHRNLKGHPQSSIIHNEMDIRGKSDCKHCGLCRLAGHNRSKCP</sequence>
<evidence type="ECO:0000313" key="2">
    <source>
        <dbReference type="Proteomes" id="UP000828251"/>
    </source>
</evidence>
<reference evidence="1 2" key="1">
    <citation type="journal article" date="2021" name="Plant Biotechnol. J.">
        <title>Multi-omics assisted identification of the key and species-specific regulatory components of drought-tolerant mechanisms in Gossypium stocksii.</title>
        <authorList>
            <person name="Yu D."/>
            <person name="Ke L."/>
            <person name="Zhang D."/>
            <person name="Wu Y."/>
            <person name="Sun Y."/>
            <person name="Mei J."/>
            <person name="Sun J."/>
            <person name="Sun Y."/>
        </authorList>
    </citation>
    <scope>NUCLEOTIDE SEQUENCE [LARGE SCALE GENOMIC DNA]</scope>
    <source>
        <strain evidence="2">cv. E1</strain>
        <tissue evidence="1">Leaf</tissue>
    </source>
</reference>
<dbReference type="Proteomes" id="UP000828251">
    <property type="component" value="Unassembled WGS sequence"/>
</dbReference>
<dbReference type="EMBL" id="JAIQCV010000007">
    <property type="protein sequence ID" value="KAH1083689.1"/>
    <property type="molecule type" value="Genomic_DNA"/>
</dbReference>